<dbReference type="Proteomes" id="UP001168098">
    <property type="component" value="Unassembled WGS sequence"/>
</dbReference>
<keyword evidence="3" id="KW-1185">Reference proteome</keyword>
<evidence type="ECO:0000256" key="1">
    <source>
        <dbReference type="SAM" id="Phobius"/>
    </source>
</evidence>
<dbReference type="EMBL" id="JARBHA010000017">
    <property type="protein sequence ID" value="KAJ9677178.1"/>
    <property type="molecule type" value="Genomic_DNA"/>
</dbReference>
<accession>A0AA38YUY9</accession>
<comment type="caution">
    <text evidence="2">The sequence shown here is derived from an EMBL/GenBank/DDBJ whole genome shotgun (WGS) entry which is preliminary data.</text>
</comment>
<organism evidence="2 3">
    <name type="scientific">Vitis rotundifolia</name>
    <name type="common">Muscadine grape</name>
    <dbReference type="NCBI Taxonomy" id="103349"/>
    <lineage>
        <taxon>Eukaryota</taxon>
        <taxon>Viridiplantae</taxon>
        <taxon>Streptophyta</taxon>
        <taxon>Embryophyta</taxon>
        <taxon>Tracheophyta</taxon>
        <taxon>Spermatophyta</taxon>
        <taxon>Magnoliopsida</taxon>
        <taxon>eudicotyledons</taxon>
        <taxon>Gunneridae</taxon>
        <taxon>Pentapetalae</taxon>
        <taxon>rosids</taxon>
        <taxon>Vitales</taxon>
        <taxon>Vitaceae</taxon>
        <taxon>Viteae</taxon>
        <taxon>Vitis</taxon>
    </lineage>
</organism>
<sequence length="176" mass="20100">MEFVMEDACKVREFFRWINRRMRQFWLRFGPQALELLSTPSPPPPQSPPPSLPYAENMAEEVEVAQPVTDQVVEAHSHVEQTVQPWPMLVINSCCTWATQIASHTSFQPSLSCHLLSVATVRFVISMFLRAARVLEHSAILFVVTAFFLAITMSFPICLKCLSWPLYALCLLAFFH</sequence>
<dbReference type="AlphaFoldDB" id="A0AA38YUY9"/>
<gene>
    <name evidence="2" type="ORF">PVL29_022266</name>
</gene>
<keyword evidence="1" id="KW-0812">Transmembrane</keyword>
<dbReference type="PANTHER" id="PTHR34741:SF2">
    <property type="entry name" value="VESICLE TRANSPORT PROTEIN"/>
    <property type="match status" value="1"/>
</dbReference>
<keyword evidence="1" id="KW-0472">Membrane</keyword>
<evidence type="ECO:0000313" key="3">
    <source>
        <dbReference type="Proteomes" id="UP001168098"/>
    </source>
</evidence>
<proteinExistence type="predicted"/>
<keyword evidence="1" id="KW-1133">Transmembrane helix</keyword>
<evidence type="ECO:0000313" key="2">
    <source>
        <dbReference type="EMBL" id="KAJ9677178.1"/>
    </source>
</evidence>
<protein>
    <submittedName>
        <fullName evidence="2">Uncharacterized protein</fullName>
    </submittedName>
</protein>
<feature type="transmembrane region" description="Helical" evidence="1">
    <location>
        <begin position="138"/>
        <end position="159"/>
    </location>
</feature>
<reference evidence="2 3" key="1">
    <citation type="journal article" date="2023" name="BMC Biotechnol.">
        <title>Vitis rotundifolia cv Carlos genome sequencing.</title>
        <authorList>
            <person name="Huff M."/>
            <person name="Hulse-Kemp A."/>
            <person name="Scheffler B."/>
            <person name="Youngblood R."/>
            <person name="Simpson S."/>
            <person name="Babiker E."/>
            <person name="Staton M."/>
        </authorList>
    </citation>
    <scope>NUCLEOTIDE SEQUENCE [LARGE SCALE GENOMIC DNA]</scope>
    <source>
        <tissue evidence="2">Leaf</tissue>
    </source>
</reference>
<dbReference type="PANTHER" id="PTHR34741">
    <property type="entry name" value="IMAP FAMILY MEMBER 1, PUTATIVE-RELATED"/>
    <property type="match status" value="1"/>
</dbReference>
<name>A0AA38YUY9_VITRO</name>